<dbReference type="EMBL" id="JPVZ01000019">
    <property type="protein sequence ID" value="OAZ07660.1"/>
    <property type="molecule type" value="Genomic_DNA"/>
</dbReference>
<reference evidence="2 3" key="1">
    <citation type="submission" date="2014-07" db="EMBL/GenBank/DDBJ databases">
        <title>Draft genome sequence of Thalassospira tepidiphila 1-1B.</title>
        <authorList>
            <person name="Lai Q."/>
            <person name="Shao Z."/>
        </authorList>
    </citation>
    <scope>NUCLEOTIDE SEQUENCE [LARGE SCALE GENOMIC DNA]</scope>
    <source>
        <strain evidence="2 3">MCCC 1A03514</strain>
    </source>
</reference>
<gene>
    <name evidence="2" type="ORF">TH4_20995</name>
</gene>
<keyword evidence="1" id="KW-0472">Membrane</keyword>
<proteinExistence type="predicted"/>
<dbReference type="Proteomes" id="UP000094009">
    <property type="component" value="Unassembled WGS sequence"/>
</dbReference>
<keyword evidence="1" id="KW-1133">Transmembrane helix</keyword>
<name>A0A853KV17_9PROT</name>
<comment type="caution">
    <text evidence="2">The sequence shown here is derived from an EMBL/GenBank/DDBJ whole genome shotgun (WGS) entry which is preliminary data.</text>
</comment>
<organism evidence="2 3">
    <name type="scientific">Thalassospira tepidiphila MCCC 1A03514</name>
    <dbReference type="NCBI Taxonomy" id="1177930"/>
    <lineage>
        <taxon>Bacteria</taxon>
        <taxon>Pseudomonadati</taxon>
        <taxon>Pseudomonadota</taxon>
        <taxon>Alphaproteobacteria</taxon>
        <taxon>Rhodospirillales</taxon>
        <taxon>Thalassospiraceae</taxon>
        <taxon>Thalassospira</taxon>
    </lineage>
</organism>
<accession>A0A853KV17</accession>
<evidence type="ECO:0000313" key="3">
    <source>
        <dbReference type="Proteomes" id="UP000094009"/>
    </source>
</evidence>
<protein>
    <submittedName>
        <fullName evidence="2">Uncharacterized protein</fullName>
    </submittedName>
</protein>
<evidence type="ECO:0000256" key="1">
    <source>
        <dbReference type="SAM" id="Phobius"/>
    </source>
</evidence>
<feature type="transmembrane region" description="Helical" evidence="1">
    <location>
        <begin position="6"/>
        <end position="29"/>
    </location>
</feature>
<dbReference type="AlphaFoldDB" id="A0A853KV17"/>
<sequence length="59" mass="6896">MMFSHHLLIVFFYELIELVPISFGFFRLWGGMTAVKFRAFMNGWQLITSLTDIGTVVYC</sequence>
<keyword evidence="1" id="KW-0812">Transmembrane</keyword>
<evidence type="ECO:0000313" key="2">
    <source>
        <dbReference type="EMBL" id="OAZ07660.1"/>
    </source>
</evidence>